<organism evidence="1">
    <name type="scientific">marine metagenome</name>
    <dbReference type="NCBI Taxonomy" id="408172"/>
    <lineage>
        <taxon>unclassified sequences</taxon>
        <taxon>metagenomes</taxon>
        <taxon>ecological metagenomes</taxon>
    </lineage>
</organism>
<dbReference type="EMBL" id="UINC01083064">
    <property type="protein sequence ID" value="SVC28403.1"/>
    <property type="molecule type" value="Genomic_DNA"/>
</dbReference>
<gene>
    <name evidence="1" type="ORF">METZ01_LOCUS281257</name>
</gene>
<dbReference type="AlphaFoldDB" id="A0A382KY06"/>
<accession>A0A382KY06</accession>
<reference evidence="1" key="1">
    <citation type="submission" date="2018-05" db="EMBL/GenBank/DDBJ databases">
        <authorList>
            <person name="Lanie J.A."/>
            <person name="Ng W.-L."/>
            <person name="Kazmierczak K.M."/>
            <person name="Andrzejewski T.M."/>
            <person name="Davidsen T.M."/>
            <person name="Wayne K.J."/>
            <person name="Tettelin H."/>
            <person name="Glass J.I."/>
            <person name="Rusch D."/>
            <person name="Podicherti R."/>
            <person name="Tsui H.-C.T."/>
            <person name="Winkler M.E."/>
        </authorList>
    </citation>
    <scope>NUCLEOTIDE SEQUENCE</scope>
</reference>
<protein>
    <submittedName>
        <fullName evidence="1">Uncharacterized protein</fullName>
    </submittedName>
</protein>
<sequence>PVRAVSHCFAMSRGLYAAYKSLSVSDAWT</sequence>
<feature type="non-terminal residue" evidence="1">
    <location>
        <position position="1"/>
    </location>
</feature>
<name>A0A382KY06_9ZZZZ</name>
<proteinExistence type="predicted"/>
<evidence type="ECO:0000313" key="1">
    <source>
        <dbReference type="EMBL" id="SVC28403.1"/>
    </source>
</evidence>